<dbReference type="Proteomes" id="UP000182135">
    <property type="component" value="Unassembled WGS sequence"/>
</dbReference>
<dbReference type="eggNOG" id="COG3314">
    <property type="taxonomic scope" value="Bacteria"/>
</dbReference>
<protein>
    <submittedName>
        <fullName evidence="1">Sporulation integral membrane protein YlbJ</fullName>
    </submittedName>
</protein>
<reference evidence="1 2" key="1">
    <citation type="submission" date="2016-10" db="EMBL/GenBank/DDBJ databases">
        <authorList>
            <person name="de Groot N.N."/>
        </authorList>
    </citation>
    <scope>NUCLEOTIDE SEQUENCE [LARGE SCALE GENOMIC DNA]</scope>
    <source>
        <strain evidence="1 2">NLAE-zl-G419</strain>
    </source>
</reference>
<dbReference type="RefSeq" id="WP_051196196.1">
    <property type="nucleotide sequence ID" value="NZ_BAAACD010000019.1"/>
</dbReference>
<dbReference type="EMBL" id="FOOE01000001">
    <property type="protein sequence ID" value="SFF51300.1"/>
    <property type="molecule type" value="Genomic_DNA"/>
</dbReference>
<dbReference type="AlphaFoldDB" id="A0A1I2JBE3"/>
<dbReference type="STRING" id="1529.SAMN04487885_101270"/>
<dbReference type="InterPro" id="IPR014226">
    <property type="entry name" value="Spore_IM_YlbJ"/>
</dbReference>
<evidence type="ECO:0000313" key="1">
    <source>
        <dbReference type="EMBL" id="SFF51300.1"/>
    </source>
</evidence>
<dbReference type="GeneID" id="90544622"/>
<organism evidence="1 2">
    <name type="scientific">Clostridium cadaveris</name>
    <dbReference type="NCBI Taxonomy" id="1529"/>
    <lineage>
        <taxon>Bacteria</taxon>
        <taxon>Bacillati</taxon>
        <taxon>Bacillota</taxon>
        <taxon>Clostridia</taxon>
        <taxon>Eubacteriales</taxon>
        <taxon>Clostridiaceae</taxon>
        <taxon>Clostridium</taxon>
    </lineage>
</organism>
<keyword evidence="2" id="KW-1185">Reference proteome</keyword>
<gene>
    <name evidence="1" type="ORF">SAMN04487885_101270</name>
</gene>
<accession>A0A1I2JBE3</accession>
<proteinExistence type="predicted"/>
<evidence type="ECO:0000313" key="2">
    <source>
        <dbReference type="Proteomes" id="UP000182135"/>
    </source>
</evidence>
<sequence>MIYLLYLSLLGIIVLVFTLAKEKKFNIISTILLTLIIIFFIFNPKGIMSSAVDGAILFFNSVFPTLFPFLVVTGILIQCGGVHIYSKILGPFLCKPLRLPKESSLTLVVSILCGYPLGAKYSCDLYNENHISLTQLQRLLNIASNVGPLFILGTICTAMLKIEGIAPYLLLISNYASCLIMSFLLPKASTIGIHAPSYKSDKKNIGAILKEALDQALATSLSVGSFIVIFSVFNFVIGKLEIFNLLFSKVSTLFNIPLDAIRGVFFGLIEITNGCNILSTCNIGFPLKLSLISFLCSFSGLCIIFQVYSFTYKIKDISMKRYISRKFLQGIISFILTYVLSSIVTLDVSTIAISKSYNFAFMIPLAVLMTLTFLAYKIKNLLHIS</sequence>
<dbReference type="NCBIfam" id="TIGR02871">
    <property type="entry name" value="spore_ylbJ"/>
    <property type="match status" value="1"/>
</dbReference>
<name>A0A1I2JBE3_9CLOT</name>